<evidence type="ECO:0000256" key="8">
    <source>
        <dbReference type="ARBA" id="ARBA00023012"/>
    </source>
</evidence>
<dbReference type="Gene3D" id="1.20.5.1930">
    <property type="match status" value="1"/>
</dbReference>
<dbReference type="PANTHER" id="PTHR24421">
    <property type="entry name" value="NITRATE/NITRITE SENSOR PROTEIN NARX-RELATED"/>
    <property type="match status" value="1"/>
</dbReference>
<dbReference type="InterPro" id="IPR050482">
    <property type="entry name" value="Sensor_HK_TwoCompSys"/>
</dbReference>
<dbReference type="InterPro" id="IPR036890">
    <property type="entry name" value="HATPase_C_sf"/>
</dbReference>
<dbReference type="InterPro" id="IPR011712">
    <property type="entry name" value="Sig_transdc_His_kin_sub3_dim/P"/>
</dbReference>
<dbReference type="EC" id="2.7.13.3" evidence="2"/>
<evidence type="ECO:0000256" key="9">
    <source>
        <dbReference type="SAM" id="Phobius"/>
    </source>
</evidence>
<organism evidence="11 12">
    <name type="scientific">Litchfieldia luteola</name>
    <dbReference type="NCBI Taxonomy" id="682179"/>
    <lineage>
        <taxon>Bacteria</taxon>
        <taxon>Bacillati</taxon>
        <taxon>Bacillota</taxon>
        <taxon>Bacilli</taxon>
        <taxon>Bacillales</taxon>
        <taxon>Bacillaceae</taxon>
        <taxon>Litchfieldia</taxon>
    </lineage>
</organism>
<feature type="transmembrane region" description="Helical" evidence="9">
    <location>
        <begin position="51"/>
        <end position="80"/>
    </location>
</feature>
<comment type="caution">
    <text evidence="11">The sequence shown here is derived from an EMBL/GenBank/DDBJ whole genome shotgun (WGS) entry which is preliminary data.</text>
</comment>
<name>A0ABR9QL42_9BACI</name>
<dbReference type="PANTHER" id="PTHR24421:SF10">
    <property type="entry name" value="NITRATE_NITRITE SENSOR PROTEIN NARQ"/>
    <property type="match status" value="1"/>
</dbReference>
<keyword evidence="3" id="KW-0597">Phosphoprotein</keyword>
<dbReference type="RefSeq" id="WP_193537662.1">
    <property type="nucleotide sequence ID" value="NZ_JADCLJ010000021.1"/>
</dbReference>
<accession>A0ABR9QL42</accession>
<evidence type="ECO:0000256" key="3">
    <source>
        <dbReference type="ARBA" id="ARBA00022553"/>
    </source>
</evidence>
<evidence type="ECO:0000313" key="11">
    <source>
        <dbReference type="EMBL" id="MBE4909235.1"/>
    </source>
</evidence>
<dbReference type="GO" id="GO:0016301">
    <property type="term" value="F:kinase activity"/>
    <property type="evidence" value="ECO:0007669"/>
    <property type="project" value="UniProtKB-KW"/>
</dbReference>
<evidence type="ECO:0000256" key="7">
    <source>
        <dbReference type="ARBA" id="ARBA00022840"/>
    </source>
</evidence>
<feature type="domain" description="Signal transduction histidine kinase subgroup 3 dimerisation and phosphoacceptor" evidence="10">
    <location>
        <begin position="171"/>
        <end position="230"/>
    </location>
</feature>
<feature type="transmembrane region" description="Helical" evidence="9">
    <location>
        <begin position="92"/>
        <end position="111"/>
    </location>
</feature>
<evidence type="ECO:0000313" key="12">
    <source>
        <dbReference type="Proteomes" id="UP001516662"/>
    </source>
</evidence>
<evidence type="ECO:0000256" key="5">
    <source>
        <dbReference type="ARBA" id="ARBA00022741"/>
    </source>
</evidence>
<keyword evidence="6 11" id="KW-0418">Kinase</keyword>
<evidence type="ECO:0000256" key="4">
    <source>
        <dbReference type="ARBA" id="ARBA00022679"/>
    </source>
</evidence>
<keyword evidence="5" id="KW-0547">Nucleotide-binding</keyword>
<dbReference type="Gene3D" id="3.30.565.10">
    <property type="entry name" value="Histidine kinase-like ATPase, C-terminal domain"/>
    <property type="match status" value="1"/>
</dbReference>
<dbReference type="SUPFAM" id="SSF55874">
    <property type="entry name" value="ATPase domain of HSP90 chaperone/DNA topoisomerase II/histidine kinase"/>
    <property type="match status" value="1"/>
</dbReference>
<dbReference type="EMBL" id="JADCLJ010000021">
    <property type="protein sequence ID" value="MBE4909235.1"/>
    <property type="molecule type" value="Genomic_DNA"/>
</dbReference>
<keyword evidence="4" id="KW-0808">Transferase</keyword>
<proteinExistence type="predicted"/>
<comment type="catalytic activity">
    <reaction evidence="1">
        <text>ATP + protein L-histidine = ADP + protein N-phospho-L-histidine.</text>
        <dbReference type="EC" id="2.7.13.3"/>
    </reaction>
</comment>
<protein>
    <recommendedName>
        <fullName evidence="2">histidine kinase</fullName>
        <ecNumber evidence="2">2.7.13.3</ecNumber>
    </recommendedName>
</protein>
<evidence type="ECO:0000256" key="2">
    <source>
        <dbReference type="ARBA" id="ARBA00012438"/>
    </source>
</evidence>
<gene>
    <name evidence="11" type="ORF">IMZ08_14305</name>
</gene>
<keyword evidence="9" id="KW-1133">Transmembrane helix</keyword>
<dbReference type="CDD" id="cd16917">
    <property type="entry name" value="HATPase_UhpB-NarQ-NarX-like"/>
    <property type="match status" value="1"/>
</dbReference>
<keyword evidence="8" id="KW-0902">Two-component regulatory system</keyword>
<dbReference type="Pfam" id="PF07730">
    <property type="entry name" value="HisKA_3"/>
    <property type="match status" value="1"/>
</dbReference>
<feature type="transmembrane region" description="Helical" evidence="9">
    <location>
        <begin position="27"/>
        <end position="44"/>
    </location>
</feature>
<reference evidence="11 12" key="1">
    <citation type="submission" date="2020-10" db="EMBL/GenBank/DDBJ databases">
        <title>Bacillus sp. HD4P25, an endophyte from a halophyte.</title>
        <authorList>
            <person name="Sun J.-Q."/>
        </authorList>
    </citation>
    <scope>NUCLEOTIDE SEQUENCE [LARGE SCALE GENOMIC DNA]</scope>
    <source>
        <strain evidence="11 12">YIM 93174</strain>
    </source>
</reference>
<evidence type="ECO:0000256" key="1">
    <source>
        <dbReference type="ARBA" id="ARBA00000085"/>
    </source>
</evidence>
<dbReference type="Proteomes" id="UP001516662">
    <property type="component" value="Unassembled WGS sequence"/>
</dbReference>
<feature type="transmembrane region" description="Helical" evidence="9">
    <location>
        <begin position="118"/>
        <end position="136"/>
    </location>
</feature>
<keyword evidence="9" id="KW-0812">Transmembrane</keyword>
<keyword evidence="9" id="KW-0472">Membrane</keyword>
<keyword evidence="7" id="KW-0067">ATP-binding</keyword>
<evidence type="ECO:0000256" key="6">
    <source>
        <dbReference type="ARBA" id="ARBA00022777"/>
    </source>
</evidence>
<keyword evidence="12" id="KW-1185">Reference proteome</keyword>
<feature type="transmembrane region" description="Helical" evidence="9">
    <location>
        <begin position="5"/>
        <end position="21"/>
    </location>
</feature>
<sequence length="356" mass="41212">MKQFIIQTIGLMLFWGLYFGYEETNLSPYSIMICAVVMTLYFFLKVAQKPFYLFSVISGLLLILGVAEADNPYILLLLLYTALLASQQLDSAYFKILVMISVACLFLFFLINVIKLSAFCYFLLFYFLAIQLNALWTKKQEQRDLYEELLGEYRKVKRLALVTEEEARYQERTKIARDIHDSVGHKLTALLMQLEILSIQNGAENYQELKEIAKDSLEETRFAVRTLKDKEYEGIATILQLIKKLEAESHIMVHFTTKQGILSDRLTNEQSVVLYRVIQEGLTNAMRHAHSREVQVVLGKTANGNIEFVIANRIYKKEPFQEGFGLQNMRKRVEELKGTLTVYQTDEQFIIKGMIP</sequence>
<evidence type="ECO:0000259" key="10">
    <source>
        <dbReference type="Pfam" id="PF07730"/>
    </source>
</evidence>